<dbReference type="GO" id="GO:0005524">
    <property type="term" value="F:ATP binding"/>
    <property type="evidence" value="ECO:0007669"/>
    <property type="project" value="UniProtKB-KW"/>
</dbReference>
<keyword evidence="10 14" id="KW-0472">Membrane</keyword>
<evidence type="ECO:0000256" key="10">
    <source>
        <dbReference type="ARBA" id="ARBA00023136"/>
    </source>
</evidence>
<feature type="chain" id="PRO_5024435909" description="Protein kinase domain-containing protein" evidence="15">
    <location>
        <begin position="18"/>
        <end position="1022"/>
    </location>
</feature>
<evidence type="ECO:0000256" key="4">
    <source>
        <dbReference type="ARBA" id="ARBA00022692"/>
    </source>
</evidence>
<keyword evidence="5 15" id="KW-0732">Signal</keyword>
<feature type="transmembrane region" description="Helical" evidence="14">
    <location>
        <begin position="595"/>
        <end position="618"/>
    </location>
</feature>
<dbReference type="AlphaFoldDB" id="A0A5P1ENW1"/>
<keyword evidence="8" id="KW-0067">ATP-binding</keyword>
<dbReference type="OMA" id="SWGNYVE"/>
<evidence type="ECO:0000256" key="9">
    <source>
        <dbReference type="ARBA" id="ARBA00022989"/>
    </source>
</evidence>
<keyword evidence="6" id="KW-0677">Repeat</keyword>
<dbReference type="InterPro" id="IPR003591">
    <property type="entry name" value="Leu-rich_rpt_typical-subtyp"/>
</dbReference>
<evidence type="ECO:0000256" key="5">
    <source>
        <dbReference type="ARBA" id="ARBA00022729"/>
    </source>
</evidence>
<dbReference type="FunFam" id="3.80.10.10:FF:000383">
    <property type="entry name" value="Leucine-rich repeat receptor protein kinase EMS1"/>
    <property type="match status" value="1"/>
</dbReference>
<dbReference type="GO" id="GO:0004672">
    <property type="term" value="F:protein kinase activity"/>
    <property type="evidence" value="ECO:0007669"/>
    <property type="project" value="InterPro"/>
</dbReference>
<evidence type="ECO:0000256" key="3">
    <source>
        <dbReference type="ARBA" id="ARBA00022614"/>
    </source>
</evidence>
<dbReference type="FunFam" id="3.30.200.20:FF:000486">
    <property type="entry name" value="Leucine-rich repeat receptor-like protein kinase"/>
    <property type="match status" value="1"/>
</dbReference>
<proteinExistence type="predicted"/>
<keyword evidence="7" id="KW-0547">Nucleotide-binding</keyword>
<evidence type="ECO:0000256" key="13">
    <source>
        <dbReference type="SAM" id="MobiDB-lite"/>
    </source>
</evidence>
<evidence type="ECO:0000313" key="17">
    <source>
        <dbReference type="EMBL" id="ONK67474.1"/>
    </source>
</evidence>
<dbReference type="InterPro" id="IPR001245">
    <property type="entry name" value="Ser-Thr/Tyr_kinase_cat_dom"/>
</dbReference>
<evidence type="ECO:0000256" key="14">
    <source>
        <dbReference type="SAM" id="Phobius"/>
    </source>
</evidence>
<dbReference type="InterPro" id="IPR001611">
    <property type="entry name" value="Leu-rich_rpt"/>
</dbReference>
<dbReference type="SMART" id="SM00369">
    <property type="entry name" value="LRR_TYP"/>
    <property type="match status" value="7"/>
</dbReference>
<dbReference type="Gene3D" id="3.80.10.10">
    <property type="entry name" value="Ribonuclease Inhibitor"/>
    <property type="match status" value="3"/>
</dbReference>
<keyword evidence="9 14" id="KW-1133">Transmembrane helix</keyword>
<accession>A0A5P1ENW1</accession>
<evidence type="ECO:0000256" key="8">
    <source>
        <dbReference type="ARBA" id="ARBA00022840"/>
    </source>
</evidence>
<dbReference type="Pfam" id="PF07714">
    <property type="entry name" value="PK_Tyr_Ser-Thr"/>
    <property type="match status" value="1"/>
</dbReference>
<keyword evidence="12" id="KW-0325">Glycoprotein</keyword>
<keyword evidence="4 14" id="KW-0812">Transmembrane</keyword>
<dbReference type="PANTHER" id="PTHR48003">
    <property type="entry name" value="OS07G0626500 PROTEIN"/>
    <property type="match status" value="1"/>
</dbReference>
<dbReference type="OrthoDB" id="4062651at2759"/>
<dbReference type="PROSITE" id="PS50011">
    <property type="entry name" value="PROTEIN_KINASE_DOM"/>
    <property type="match status" value="1"/>
</dbReference>
<keyword evidence="18" id="KW-1185">Reference proteome</keyword>
<evidence type="ECO:0000256" key="12">
    <source>
        <dbReference type="ARBA" id="ARBA00023180"/>
    </source>
</evidence>
<dbReference type="InterPro" id="IPR011009">
    <property type="entry name" value="Kinase-like_dom_sf"/>
</dbReference>
<dbReference type="FunFam" id="3.80.10.10:FF:000275">
    <property type="entry name" value="Leucine-rich repeat receptor-like protein kinase"/>
    <property type="match status" value="1"/>
</dbReference>
<dbReference type="Gramene" id="ONK67474">
    <property type="protein sequence ID" value="ONK67474"/>
    <property type="gene ID" value="A4U43_C05F430"/>
</dbReference>
<evidence type="ECO:0000256" key="15">
    <source>
        <dbReference type="SAM" id="SignalP"/>
    </source>
</evidence>
<comment type="subcellular location">
    <subcellularLocation>
        <location evidence="1">Membrane</location>
        <topology evidence="1">Single-pass membrane protein</topology>
    </subcellularLocation>
</comment>
<dbReference type="Pfam" id="PF00560">
    <property type="entry name" value="LRR_1"/>
    <property type="match status" value="7"/>
</dbReference>
<evidence type="ECO:0000256" key="11">
    <source>
        <dbReference type="ARBA" id="ARBA00023170"/>
    </source>
</evidence>
<dbReference type="Proteomes" id="UP000243459">
    <property type="component" value="Chromosome 5"/>
</dbReference>
<evidence type="ECO:0000259" key="16">
    <source>
        <dbReference type="PROSITE" id="PS50011"/>
    </source>
</evidence>
<evidence type="ECO:0000313" key="18">
    <source>
        <dbReference type="Proteomes" id="UP000243459"/>
    </source>
</evidence>
<evidence type="ECO:0000256" key="1">
    <source>
        <dbReference type="ARBA" id="ARBA00004167"/>
    </source>
</evidence>
<dbReference type="InterPro" id="IPR000719">
    <property type="entry name" value="Prot_kinase_dom"/>
</dbReference>
<evidence type="ECO:0000256" key="7">
    <source>
        <dbReference type="ARBA" id="ARBA00022741"/>
    </source>
</evidence>
<organism evidence="17 18">
    <name type="scientific">Asparagus officinalis</name>
    <name type="common">Garden asparagus</name>
    <dbReference type="NCBI Taxonomy" id="4686"/>
    <lineage>
        <taxon>Eukaryota</taxon>
        <taxon>Viridiplantae</taxon>
        <taxon>Streptophyta</taxon>
        <taxon>Embryophyta</taxon>
        <taxon>Tracheophyta</taxon>
        <taxon>Spermatophyta</taxon>
        <taxon>Magnoliopsida</taxon>
        <taxon>Liliopsida</taxon>
        <taxon>Asparagales</taxon>
        <taxon>Asparagaceae</taxon>
        <taxon>Asparagoideae</taxon>
        <taxon>Asparagus</taxon>
    </lineage>
</organism>
<name>A0A5P1ENW1_ASPOF</name>
<dbReference type="GO" id="GO:0016020">
    <property type="term" value="C:membrane"/>
    <property type="evidence" value="ECO:0007669"/>
    <property type="project" value="UniProtKB-SubCell"/>
</dbReference>
<dbReference type="InterPro" id="IPR013210">
    <property type="entry name" value="LRR_N_plant-typ"/>
</dbReference>
<dbReference type="PANTHER" id="PTHR48003:SF3">
    <property type="entry name" value="LEUCINE-RICH REPEAT PROTEIN KINASE FAMILY PROTEIN"/>
    <property type="match status" value="1"/>
</dbReference>
<feature type="region of interest" description="Disordered" evidence="13">
    <location>
        <begin position="665"/>
        <end position="706"/>
    </location>
</feature>
<sequence>MQLSILLVILWLGLAAASSDIDALLEFKKGIRKDPSGNIMDSWDQVNSQDSGGCPVKWNGVQCNVDRVSSINLNDMGLVGTINFAALAKMQMLQNLSVSNNYFNGKLSPEVALIGSLQFLDLSGNSFDGSIPDDLTKIGNLVSLNLSSNNFRGPVPSGFGNLKKLKYLDLGSNSLSGDLDGILSELQSVVYVDLSQNQLSGSIESLSDNSSIIDSLQYLNISHNKLSGNLFAKDPAPVFDSLEVFDAGFNQLSGNVPSFNFMFSLQVLRLENNQLSGSLPEALFKESSLVLAELDLSCNQLTGPIKIITSSSLKTLNLSTNKLTGSLPARVGSCATVDFSNNMLSGNLSDVRNWGNYVEVINLSSNKLTGTLPNETSQFLRLMAFKASNNLLSGELPPVIGTYPEINVIDLSLNQLYGILPSTLFTSLRLTDLNLSGNSFNGHIPFPNSAASMSSDIPSLPSQGLSLASLDLSNNSLNGSLPENVGAMTELKLFNIGRNNISGKIPKEIGSIHSLLYIDLSNNHFEGSIPDNFPEGLLEFNVSYNDLSGTVPDNLLKFPTSSFHPGNNLLVIPNSPPSNNPDLDNEKHSHRMRRIIMYSLIAGVVTIAILVLVAILIYRRVSHKADATEQQQITGTNVFGRRKNAKAPALNTSFSHDHLLPSGSASLPISRESKEPGVHGSPPKVKGNSSMSLMMPPNDPTSSENPSVLNVCSPDRLAGDLHLFDNTILFSAEELSRAPAEIIGRSCHGTSYKATLASGHIITVKWLREGISKSKKEFSREAKKLATIRHPNIVSLRGFYWGPKEHERLIIYDYYIGAASLTAHLCEFEQRGLQPLSLSQRLAISVNVASCLNYLHNERAIPHGNLKSSNIIIQSTDINTLLTDYSPHKNNESAGMADQASECGALGYRPPEFANTIKPCPSLKSDVYAFGVILLEILTGKNAGEIVSGNPGVVDLTDWARLLASENRAYECFDKRVQETGNSEESTKILEAMLQVALRCIRSAPERPEIGTVYEDLSSISV</sequence>
<dbReference type="Pfam" id="PF08263">
    <property type="entry name" value="LRRNT_2"/>
    <property type="match status" value="1"/>
</dbReference>
<dbReference type="InterPro" id="IPR032675">
    <property type="entry name" value="LRR_dom_sf"/>
</dbReference>
<gene>
    <name evidence="17" type="ORF">A4U43_C05F430</name>
</gene>
<dbReference type="SUPFAM" id="SSF52058">
    <property type="entry name" value="L domain-like"/>
    <property type="match status" value="2"/>
</dbReference>
<evidence type="ECO:0000256" key="6">
    <source>
        <dbReference type="ARBA" id="ARBA00022737"/>
    </source>
</evidence>
<keyword evidence="2" id="KW-0597">Phosphoprotein</keyword>
<dbReference type="Gene3D" id="3.30.200.20">
    <property type="entry name" value="Phosphorylase Kinase, domain 1"/>
    <property type="match status" value="1"/>
</dbReference>
<dbReference type="Gene3D" id="1.10.510.10">
    <property type="entry name" value="Transferase(Phosphotransferase) domain 1"/>
    <property type="match status" value="1"/>
</dbReference>
<dbReference type="SUPFAM" id="SSF56112">
    <property type="entry name" value="Protein kinase-like (PK-like)"/>
    <property type="match status" value="1"/>
</dbReference>
<dbReference type="EMBL" id="CM007385">
    <property type="protein sequence ID" value="ONK67474.1"/>
    <property type="molecule type" value="Genomic_DNA"/>
</dbReference>
<reference evidence="18" key="1">
    <citation type="journal article" date="2017" name="Nat. Commun.">
        <title>The asparagus genome sheds light on the origin and evolution of a young Y chromosome.</title>
        <authorList>
            <person name="Harkess A."/>
            <person name="Zhou J."/>
            <person name="Xu C."/>
            <person name="Bowers J.E."/>
            <person name="Van der Hulst R."/>
            <person name="Ayyampalayam S."/>
            <person name="Mercati F."/>
            <person name="Riccardi P."/>
            <person name="McKain M.R."/>
            <person name="Kakrana A."/>
            <person name="Tang H."/>
            <person name="Ray J."/>
            <person name="Groenendijk J."/>
            <person name="Arikit S."/>
            <person name="Mathioni S.M."/>
            <person name="Nakano M."/>
            <person name="Shan H."/>
            <person name="Telgmann-Rauber A."/>
            <person name="Kanno A."/>
            <person name="Yue Z."/>
            <person name="Chen H."/>
            <person name="Li W."/>
            <person name="Chen Y."/>
            <person name="Xu X."/>
            <person name="Zhang Y."/>
            <person name="Luo S."/>
            <person name="Chen H."/>
            <person name="Gao J."/>
            <person name="Mao Z."/>
            <person name="Pires J.C."/>
            <person name="Luo M."/>
            <person name="Kudrna D."/>
            <person name="Wing R.A."/>
            <person name="Meyers B.C."/>
            <person name="Yi K."/>
            <person name="Kong H."/>
            <person name="Lavrijsen P."/>
            <person name="Sunseri F."/>
            <person name="Falavigna A."/>
            <person name="Ye Y."/>
            <person name="Leebens-Mack J.H."/>
            <person name="Chen G."/>
        </authorList>
    </citation>
    <scope>NUCLEOTIDE SEQUENCE [LARGE SCALE GENOMIC DNA]</scope>
    <source>
        <strain evidence="18">cv. DH0086</strain>
    </source>
</reference>
<evidence type="ECO:0000256" key="2">
    <source>
        <dbReference type="ARBA" id="ARBA00022553"/>
    </source>
</evidence>
<dbReference type="InterPro" id="IPR053059">
    <property type="entry name" value="Inactive_SerThr-Kinase_ABA"/>
</dbReference>
<keyword evidence="3" id="KW-0433">Leucine-rich repeat</keyword>
<feature type="domain" description="Protein kinase" evidence="16">
    <location>
        <begin position="737"/>
        <end position="1020"/>
    </location>
</feature>
<protein>
    <recommendedName>
        <fullName evidence="16">Protein kinase domain-containing protein</fullName>
    </recommendedName>
</protein>
<dbReference type="Pfam" id="PF13855">
    <property type="entry name" value="LRR_8"/>
    <property type="match status" value="1"/>
</dbReference>
<keyword evidence="11" id="KW-0675">Receptor</keyword>
<dbReference type="FunFam" id="3.80.10.10:FF:000095">
    <property type="entry name" value="LRR receptor-like serine/threonine-protein kinase GSO1"/>
    <property type="match status" value="1"/>
</dbReference>
<feature type="signal peptide" evidence="15">
    <location>
        <begin position="1"/>
        <end position="17"/>
    </location>
</feature>